<evidence type="ECO:0000256" key="6">
    <source>
        <dbReference type="SAM" id="Phobius"/>
    </source>
</evidence>
<feature type="transmembrane region" description="Helical" evidence="6">
    <location>
        <begin position="134"/>
        <end position="158"/>
    </location>
</feature>
<keyword evidence="9" id="KW-1185">Reference proteome</keyword>
<accession>A0A9P4IUQ1</accession>
<evidence type="ECO:0000313" key="8">
    <source>
        <dbReference type="EMBL" id="KAF2150308.1"/>
    </source>
</evidence>
<dbReference type="PANTHER" id="PTHR42058">
    <property type="entry name" value="G_PROTEIN_RECEP_F2_4 DOMAIN-CONTAINING PROTEIN"/>
    <property type="match status" value="1"/>
</dbReference>
<name>A0A9P4IUQ1_9PEZI</name>
<feature type="domain" description="G-protein coupled receptors family 2 profile 2" evidence="7">
    <location>
        <begin position="62"/>
        <end position="243"/>
    </location>
</feature>
<feature type="transmembrane region" description="Helical" evidence="6">
    <location>
        <begin position="289"/>
        <end position="309"/>
    </location>
</feature>
<feature type="compositionally biased region" description="Basic and acidic residues" evidence="5">
    <location>
        <begin position="422"/>
        <end position="433"/>
    </location>
</feature>
<feature type="region of interest" description="Disordered" evidence="5">
    <location>
        <begin position="395"/>
        <end position="446"/>
    </location>
</feature>
<evidence type="ECO:0000256" key="5">
    <source>
        <dbReference type="SAM" id="MobiDB-lite"/>
    </source>
</evidence>
<reference evidence="8" key="1">
    <citation type="journal article" date="2020" name="Stud. Mycol.">
        <title>101 Dothideomycetes genomes: a test case for predicting lifestyles and emergence of pathogens.</title>
        <authorList>
            <person name="Haridas S."/>
            <person name="Albert R."/>
            <person name="Binder M."/>
            <person name="Bloem J."/>
            <person name="Labutti K."/>
            <person name="Salamov A."/>
            <person name="Andreopoulos B."/>
            <person name="Baker S."/>
            <person name="Barry K."/>
            <person name="Bills G."/>
            <person name="Bluhm B."/>
            <person name="Cannon C."/>
            <person name="Castanera R."/>
            <person name="Culley D."/>
            <person name="Daum C."/>
            <person name="Ezra D."/>
            <person name="Gonzalez J."/>
            <person name="Henrissat B."/>
            <person name="Kuo A."/>
            <person name="Liang C."/>
            <person name="Lipzen A."/>
            <person name="Lutzoni F."/>
            <person name="Magnuson J."/>
            <person name="Mondo S."/>
            <person name="Nolan M."/>
            <person name="Ohm R."/>
            <person name="Pangilinan J."/>
            <person name="Park H.-J."/>
            <person name="Ramirez L."/>
            <person name="Alfaro M."/>
            <person name="Sun H."/>
            <person name="Tritt A."/>
            <person name="Yoshinaga Y."/>
            <person name="Zwiers L.-H."/>
            <person name="Turgeon B."/>
            <person name="Goodwin S."/>
            <person name="Spatafora J."/>
            <person name="Crous P."/>
            <person name="Grigoriev I."/>
        </authorList>
    </citation>
    <scope>NUCLEOTIDE SEQUENCE</scope>
    <source>
        <strain evidence="8">CBS 260.36</strain>
    </source>
</reference>
<sequence>MSFDPQFVGHCTAPFYDAGPRDVTFSTDPRRFCLPDGMAGNRSCCLPCPLTQWVFDDAYEKVTHAASAGGGASVALLVFVLLSYAVLPASSTDRNYFKVHLAFSALLIAIAWIIPRADGMHVCADNVTANDIFSSVPCAFSGTLILIGGLTADAWILVKVVGLHLELCWSIEPDQRFKYWTQFGTWLLAPGVAIAAVSVSGVSFRLGPGVCHINHAHGLADYWVWLMLMGGIAVAVQLASTVFCLKHLFRDFLEDDNASVTNGRGNGATGTVPVVERIKRTLRFQWRELALIVEMLVNVVVLSAVFVVVDNASTNTPTNMQRAIPWVTCLVQNPHNPSACFPDAQKFLIKQTTISALFILNSTIGLIIALLCLTRGFFTGWWQFFRSFRRSRQSDEQLPRHRHQSRYSMELRSVGKPSMARESQRPIRSRDSDDGWLGASGADSYR</sequence>
<gene>
    <name evidence="8" type="ORF">K461DRAFT_244022</name>
</gene>
<evidence type="ECO:0000313" key="9">
    <source>
        <dbReference type="Proteomes" id="UP000799439"/>
    </source>
</evidence>
<keyword evidence="4 6" id="KW-0472">Membrane</keyword>
<dbReference type="Proteomes" id="UP000799439">
    <property type="component" value="Unassembled WGS sequence"/>
</dbReference>
<dbReference type="EMBL" id="ML996089">
    <property type="protein sequence ID" value="KAF2150308.1"/>
    <property type="molecule type" value="Genomic_DNA"/>
</dbReference>
<dbReference type="GO" id="GO:0007166">
    <property type="term" value="P:cell surface receptor signaling pathway"/>
    <property type="evidence" value="ECO:0007669"/>
    <property type="project" value="InterPro"/>
</dbReference>
<dbReference type="PROSITE" id="PS50261">
    <property type="entry name" value="G_PROTEIN_RECEP_F2_4"/>
    <property type="match status" value="1"/>
</dbReference>
<evidence type="ECO:0000256" key="3">
    <source>
        <dbReference type="ARBA" id="ARBA00022989"/>
    </source>
</evidence>
<feature type="transmembrane region" description="Helical" evidence="6">
    <location>
        <begin position="356"/>
        <end position="382"/>
    </location>
</feature>
<evidence type="ECO:0000259" key="7">
    <source>
        <dbReference type="PROSITE" id="PS50261"/>
    </source>
</evidence>
<evidence type="ECO:0000256" key="4">
    <source>
        <dbReference type="ARBA" id="ARBA00023136"/>
    </source>
</evidence>
<keyword evidence="3 6" id="KW-1133">Transmembrane helix</keyword>
<evidence type="ECO:0000256" key="1">
    <source>
        <dbReference type="ARBA" id="ARBA00004141"/>
    </source>
</evidence>
<dbReference type="OrthoDB" id="26203at2759"/>
<dbReference type="AlphaFoldDB" id="A0A9P4IUQ1"/>
<dbReference type="InterPro" id="IPR017981">
    <property type="entry name" value="GPCR_2-like_7TM"/>
</dbReference>
<proteinExistence type="predicted"/>
<dbReference type="PANTHER" id="PTHR42058:SF1">
    <property type="entry name" value="G-PROTEIN COUPLED RECEPTORS FAMILY 2 PROFILE 2 DOMAIN-CONTAINING PROTEIN"/>
    <property type="match status" value="1"/>
</dbReference>
<comment type="subcellular location">
    <subcellularLocation>
        <location evidence="1">Membrane</location>
        <topology evidence="1">Multi-pass membrane protein</topology>
    </subcellularLocation>
</comment>
<feature type="transmembrane region" description="Helical" evidence="6">
    <location>
        <begin position="179"/>
        <end position="202"/>
    </location>
</feature>
<organism evidence="8 9">
    <name type="scientific">Myriangium duriaei CBS 260.36</name>
    <dbReference type="NCBI Taxonomy" id="1168546"/>
    <lineage>
        <taxon>Eukaryota</taxon>
        <taxon>Fungi</taxon>
        <taxon>Dikarya</taxon>
        <taxon>Ascomycota</taxon>
        <taxon>Pezizomycotina</taxon>
        <taxon>Dothideomycetes</taxon>
        <taxon>Dothideomycetidae</taxon>
        <taxon>Myriangiales</taxon>
        <taxon>Myriangiaceae</taxon>
        <taxon>Myriangium</taxon>
    </lineage>
</organism>
<evidence type="ECO:0000256" key="2">
    <source>
        <dbReference type="ARBA" id="ARBA00022692"/>
    </source>
</evidence>
<keyword evidence="2 6" id="KW-0812">Transmembrane</keyword>
<comment type="caution">
    <text evidence="8">The sequence shown here is derived from an EMBL/GenBank/DDBJ whole genome shotgun (WGS) entry which is preliminary data.</text>
</comment>
<dbReference type="Gene3D" id="1.20.1070.10">
    <property type="entry name" value="Rhodopsin 7-helix transmembrane proteins"/>
    <property type="match status" value="1"/>
</dbReference>
<dbReference type="GO" id="GO:0004888">
    <property type="term" value="F:transmembrane signaling receptor activity"/>
    <property type="evidence" value="ECO:0007669"/>
    <property type="project" value="InterPro"/>
</dbReference>
<dbReference type="InterPro" id="IPR053247">
    <property type="entry name" value="GPCR_GPR1/git3-like"/>
</dbReference>
<feature type="transmembrane region" description="Helical" evidence="6">
    <location>
        <begin position="65"/>
        <end position="87"/>
    </location>
</feature>
<feature type="transmembrane region" description="Helical" evidence="6">
    <location>
        <begin position="96"/>
        <end position="114"/>
    </location>
</feature>
<protein>
    <recommendedName>
        <fullName evidence="7">G-protein coupled receptors family 2 profile 2 domain-containing protein</fullName>
    </recommendedName>
</protein>
<dbReference type="GO" id="GO:0016020">
    <property type="term" value="C:membrane"/>
    <property type="evidence" value="ECO:0007669"/>
    <property type="project" value="UniProtKB-SubCell"/>
</dbReference>
<feature type="transmembrane region" description="Helical" evidence="6">
    <location>
        <begin position="222"/>
        <end position="245"/>
    </location>
</feature>